<accession>A0ABX9X971</accession>
<proteinExistence type="predicted"/>
<evidence type="ECO:0000313" key="2">
    <source>
        <dbReference type="Proteomes" id="UP000281899"/>
    </source>
</evidence>
<gene>
    <name evidence="1" type="ORF">EGI15_02845</name>
</gene>
<reference evidence="1 2" key="1">
    <citation type="submission" date="2018-11" db="EMBL/GenBank/DDBJ databases">
        <title>Proposal to divide the Flavobacteriaceae and reorganize its genera based on Amino Acid Identity values calculated from whole genome sequences.</title>
        <authorList>
            <person name="Nicholson A.C."/>
            <person name="Gulvik C.A."/>
            <person name="Whitney A.M."/>
            <person name="Humrighouse B.W."/>
            <person name="Bell M."/>
            <person name="Holmes B."/>
            <person name="Steigerwalt A."/>
            <person name="Villarma A."/>
            <person name="Sheth M."/>
            <person name="Batra D."/>
            <person name="Pryor J."/>
            <person name="Bernardet J.-F."/>
            <person name="Hugo C."/>
            <person name="Kampfer P."/>
            <person name="Newman J."/>
            <person name="Mcquiston J.R."/>
        </authorList>
    </citation>
    <scope>NUCLEOTIDE SEQUENCE [LARGE SCALE GENOMIC DNA]</scope>
    <source>
        <strain evidence="1 2">G0235</strain>
    </source>
</reference>
<name>A0ABX9X971_9FLAO</name>
<sequence length="63" mass="7522">MDRGIELTNHLAKDFIKDFNFKNWLRTGTIEHNSLEIHQIAQIEDMKKSIKDLKSFFENTKKN</sequence>
<protein>
    <submittedName>
        <fullName evidence="1">Uncharacterized protein</fullName>
    </submittedName>
</protein>
<comment type="caution">
    <text evidence="1">The sequence shown here is derived from an EMBL/GenBank/DDBJ whole genome shotgun (WGS) entry which is preliminary data.</text>
</comment>
<dbReference type="EMBL" id="RJTW01000003">
    <property type="protein sequence ID" value="ROH94814.1"/>
    <property type="molecule type" value="Genomic_DNA"/>
</dbReference>
<organism evidence="1 2">
    <name type="scientific">Chryseobacterium cucumeris</name>
    <dbReference type="NCBI Taxonomy" id="1813611"/>
    <lineage>
        <taxon>Bacteria</taxon>
        <taxon>Pseudomonadati</taxon>
        <taxon>Bacteroidota</taxon>
        <taxon>Flavobacteriia</taxon>
        <taxon>Flavobacteriales</taxon>
        <taxon>Weeksellaceae</taxon>
        <taxon>Chryseobacterium group</taxon>
        <taxon>Chryseobacterium</taxon>
    </lineage>
</organism>
<evidence type="ECO:0000313" key="1">
    <source>
        <dbReference type="EMBL" id="ROH94814.1"/>
    </source>
</evidence>
<keyword evidence="2" id="KW-1185">Reference proteome</keyword>
<dbReference type="Proteomes" id="UP000281899">
    <property type="component" value="Unassembled WGS sequence"/>
</dbReference>